<name>A0A3S4TWK7_9PAST</name>
<dbReference type="Proteomes" id="UP000278733">
    <property type="component" value="Chromosome"/>
</dbReference>
<evidence type="ECO:0000313" key="2">
    <source>
        <dbReference type="Proteomes" id="UP000278733"/>
    </source>
</evidence>
<reference evidence="1 2" key="1">
    <citation type="submission" date="2018-12" db="EMBL/GenBank/DDBJ databases">
        <authorList>
            <consortium name="Pathogen Informatics"/>
        </authorList>
    </citation>
    <scope>NUCLEOTIDE SEQUENCE [LARGE SCALE GENOMIC DNA]</scope>
    <source>
        <strain evidence="1 2">NCTC8284</strain>
    </source>
</reference>
<dbReference type="KEGG" id="rpne:NCTC8284_02973"/>
<gene>
    <name evidence="1" type="ORF">NCTC8284_02973</name>
</gene>
<proteinExistence type="predicted"/>
<accession>A0A3S4TWK7</accession>
<evidence type="ECO:0000313" key="1">
    <source>
        <dbReference type="EMBL" id="VEH67765.1"/>
    </source>
</evidence>
<dbReference type="EMBL" id="LR134405">
    <property type="protein sequence ID" value="VEH67765.1"/>
    <property type="molecule type" value="Genomic_DNA"/>
</dbReference>
<dbReference type="AlphaFoldDB" id="A0A3S4TWK7"/>
<protein>
    <submittedName>
        <fullName evidence="1">Uncharacterized protein</fullName>
    </submittedName>
</protein>
<organism evidence="1 2">
    <name type="scientific">Rodentibacter pneumotropicus</name>
    <dbReference type="NCBI Taxonomy" id="758"/>
    <lineage>
        <taxon>Bacteria</taxon>
        <taxon>Pseudomonadati</taxon>
        <taxon>Pseudomonadota</taxon>
        <taxon>Gammaproteobacteria</taxon>
        <taxon>Pasteurellales</taxon>
        <taxon>Pasteurellaceae</taxon>
        <taxon>Rodentibacter</taxon>
    </lineage>
</organism>
<sequence>MQRYFQFKEEIILSKETSKSILVGHPAIMNNELAQSIKVEKLQINGYWEYENNLIKLNILNRVKPCFTLKHHGKIFIYSTQKIQCI</sequence>